<proteinExistence type="predicted"/>
<evidence type="ECO:0000313" key="2">
    <source>
        <dbReference type="EMBL" id="KQH86989.1"/>
    </source>
</evidence>
<dbReference type="Pfam" id="PF11391">
    <property type="entry name" value="DUF2798"/>
    <property type="match status" value="1"/>
</dbReference>
<feature type="transmembrane region" description="Helical" evidence="1">
    <location>
        <begin position="41"/>
        <end position="60"/>
    </location>
</feature>
<keyword evidence="1" id="KW-0472">Membrane</keyword>
<gene>
    <name evidence="2" type="ORF">AMR76_04510</name>
</gene>
<dbReference type="Proteomes" id="UP000051221">
    <property type="component" value="Unassembled WGS sequence"/>
</dbReference>
<reference evidence="2 3" key="1">
    <citation type="submission" date="2015-08" db="EMBL/GenBank/DDBJ databases">
        <title>Antibacterial properties of a collection of Vibrionaceae strains.</title>
        <authorList>
            <person name="Giubergia S."/>
        </authorList>
    </citation>
    <scope>NUCLEOTIDE SEQUENCE [LARGE SCALE GENOMIC DNA]</scope>
    <source>
        <strain evidence="2 3">S0821</strain>
    </source>
</reference>
<evidence type="ECO:0000313" key="3">
    <source>
        <dbReference type="Proteomes" id="UP000051221"/>
    </source>
</evidence>
<keyword evidence="1" id="KW-0812">Transmembrane</keyword>
<keyword evidence="3" id="KW-1185">Reference proteome</keyword>
<dbReference type="OMA" id="MSRKQFW"/>
<dbReference type="EMBL" id="LKHS01000004">
    <property type="protein sequence ID" value="KQH86989.1"/>
    <property type="molecule type" value="Genomic_DNA"/>
</dbReference>
<accession>A0A0Q2R4B7</accession>
<organism evidence="2 3">
    <name type="scientific">Vibrio furnissii</name>
    <dbReference type="NCBI Taxonomy" id="29494"/>
    <lineage>
        <taxon>Bacteria</taxon>
        <taxon>Pseudomonadati</taxon>
        <taxon>Pseudomonadota</taxon>
        <taxon>Gammaproteobacteria</taxon>
        <taxon>Vibrionales</taxon>
        <taxon>Vibrionaceae</taxon>
        <taxon>Vibrio</taxon>
    </lineage>
</organism>
<sequence>MMSRKQFWLTALMTSFVMAVIMSGVLSGYKLGFNAQWPPVWLSGFSVAWPVALLLNLTVLPQIRKLAAWLSTPNHVKKPQQQRQKNRA</sequence>
<comment type="caution">
    <text evidence="2">The sequence shown here is derived from an EMBL/GenBank/DDBJ whole genome shotgun (WGS) entry which is preliminary data.</text>
</comment>
<dbReference type="InParanoid" id="A0A0Q2R4B7"/>
<dbReference type="InterPro" id="IPR021529">
    <property type="entry name" value="DUF2798"/>
</dbReference>
<protein>
    <submittedName>
        <fullName evidence="2">MFS transporter permease</fullName>
    </submittedName>
</protein>
<feature type="transmembrane region" description="Helical" evidence="1">
    <location>
        <begin position="7"/>
        <end position="29"/>
    </location>
</feature>
<dbReference type="AlphaFoldDB" id="A0A0Q2R4B7"/>
<name>A0A0Q2R4B7_VIBFU</name>
<keyword evidence="1" id="KW-1133">Transmembrane helix</keyword>
<evidence type="ECO:0000256" key="1">
    <source>
        <dbReference type="SAM" id="Phobius"/>
    </source>
</evidence>
<dbReference type="OrthoDB" id="8481133at2"/>